<reference evidence="2 3" key="2">
    <citation type="journal article" date="2018" name="New Phytol.">
        <title>High intraspecific genome diversity in the model arbuscular mycorrhizal symbiont Rhizophagus irregularis.</title>
        <authorList>
            <person name="Chen E.C.H."/>
            <person name="Morin E."/>
            <person name="Beaudet D."/>
            <person name="Noel J."/>
            <person name="Yildirir G."/>
            <person name="Ndikumana S."/>
            <person name="Charron P."/>
            <person name="St-Onge C."/>
            <person name="Giorgi J."/>
            <person name="Kruger M."/>
            <person name="Marton T."/>
            <person name="Ropars J."/>
            <person name="Grigoriev I.V."/>
            <person name="Hainaut M."/>
            <person name="Henrissat B."/>
            <person name="Roux C."/>
            <person name="Martin F."/>
            <person name="Corradi N."/>
        </authorList>
    </citation>
    <scope>NUCLEOTIDE SEQUENCE [LARGE SCALE GENOMIC DNA]</scope>
    <source>
        <strain evidence="2 3">DAOM 197198</strain>
    </source>
</reference>
<dbReference type="AlphaFoldDB" id="A0A2P4R024"/>
<organism evidence="2 3">
    <name type="scientific">Rhizophagus irregularis (strain DAOM 181602 / DAOM 197198 / MUCL 43194)</name>
    <name type="common">Arbuscular mycorrhizal fungus</name>
    <name type="synonym">Glomus intraradices</name>
    <dbReference type="NCBI Taxonomy" id="747089"/>
    <lineage>
        <taxon>Eukaryota</taxon>
        <taxon>Fungi</taxon>
        <taxon>Fungi incertae sedis</taxon>
        <taxon>Mucoromycota</taxon>
        <taxon>Glomeromycotina</taxon>
        <taxon>Glomeromycetes</taxon>
        <taxon>Glomerales</taxon>
        <taxon>Glomeraceae</taxon>
        <taxon>Rhizophagus</taxon>
    </lineage>
</organism>
<gene>
    <name evidence="2" type="ORF">GLOIN_2v1490206</name>
</gene>
<dbReference type="EMBL" id="AUPC02000001">
    <property type="protein sequence ID" value="POG83195.1"/>
    <property type="molecule type" value="Genomic_DNA"/>
</dbReference>
<keyword evidence="1" id="KW-0472">Membrane</keyword>
<dbReference type="Proteomes" id="UP000018888">
    <property type="component" value="Unassembled WGS sequence"/>
</dbReference>
<keyword evidence="1" id="KW-1133">Transmembrane helix</keyword>
<keyword evidence="3" id="KW-1185">Reference proteome</keyword>
<comment type="caution">
    <text evidence="2">The sequence shown here is derived from an EMBL/GenBank/DDBJ whole genome shotgun (WGS) entry which is preliminary data.</text>
</comment>
<sequence length="69" mass="8443">MADPRRFDFSPAFLFTYVNKLLYNAWFFSSFIILVVVLDYLFFPHFFIVCLILYKLFLLKIESLFFFSF</sequence>
<proteinExistence type="predicted"/>
<name>A0A2P4R024_RHIID</name>
<feature type="transmembrane region" description="Helical" evidence="1">
    <location>
        <begin position="46"/>
        <end position="67"/>
    </location>
</feature>
<keyword evidence="1" id="KW-0812">Transmembrane</keyword>
<evidence type="ECO:0000256" key="1">
    <source>
        <dbReference type="SAM" id="Phobius"/>
    </source>
</evidence>
<evidence type="ECO:0000313" key="2">
    <source>
        <dbReference type="EMBL" id="POG83195.1"/>
    </source>
</evidence>
<reference evidence="2 3" key="1">
    <citation type="journal article" date="2013" name="Proc. Natl. Acad. Sci. U.S.A.">
        <title>Genome of an arbuscular mycorrhizal fungus provides insight into the oldest plant symbiosis.</title>
        <authorList>
            <person name="Tisserant E."/>
            <person name="Malbreil M."/>
            <person name="Kuo A."/>
            <person name="Kohler A."/>
            <person name="Symeonidi A."/>
            <person name="Balestrini R."/>
            <person name="Charron P."/>
            <person name="Duensing N."/>
            <person name="Frei Dit Frey N."/>
            <person name="Gianinazzi-Pearson V."/>
            <person name="Gilbert L.B."/>
            <person name="Handa Y."/>
            <person name="Herr J.R."/>
            <person name="Hijri M."/>
            <person name="Koul R."/>
            <person name="Kawaguchi M."/>
            <person name="Krajinski F."/>
            <person name="Lammers P.J."/>
            <person name="Masclaux F.G."/>
            <person name="Murat C."/>
            <person name="Morin E."/>
            <person name="Ndikumana S."/>
            <person name="Pagni M."/>
            <person name="Petitpierre D."/>
            <person name="Requena N."/>
            <person name="Rosikiewicz P."/>
            <person name="Riley R."/>
            <person name="Saito K."/>
            <person name="San Clemente H."/>
            <person name="Shapiro H."/>
            <person name="van Tuinen D."/>
            <person name="Becard G."/>
            <person name="Bonfante P."/>
            <person name="Paszkowski U."/>
            <person name="Shachar-Hill Y.Y."/>
            <person name="Tuskan G.A."/>
            <person name="Young P.W."/>
            <person name="Sanders I.R."/>
            <person name="Henrissat B."/>
            <person name="Rensing S.A."/>
            <person name="Grigoriev I.V."/>
            <person name="Corradi N."/>
            <person name="Roux C."/>
            <person name="Martin F."/>
        </authorList>
    </citation>
    <scope>NUCLEOTIDE SEQUENCE [LARGE SCALE GENOMIC DNA]</scope>
    <source>
        <strain evidence="2 3">DAOM 197198</strain>
    </source>
</reference>
<feature type="transmembrane region" description="Helical" evidence="1">
    <location>
        <begin position="21"/>
        <end position="40"/>
    </location>
</feature>
<protein>
    <submittedName>
        <fullName evidence="2">Uncharacterized protein</fullName>
    </submittedName>
</protein>
<evidence type="ECO:0000313" key="3">
    <source>
        <dbReference type="Proteomes" id="UP000018888"/>
    </source>
</evidence>
<accession>A0A2P4R024</accession>